<gene>
    <name evidence="2" type="ORF">H8F21_14965</name>
</gene>
<sequence>MKAVLLTLKHEALKALPPTIFFFIILHIVAAIRALMIKSTGVSVPVSASILIASLVLGKSVLVADMLPFINRFPEKPLIWNVTWKTLMYALVALVVHYLERLYEYWKEAPSVMDANAMLWTSMNWPQFWAIQILLITLIFMYCVISELARALGQDRLKKMFLGPLPPAA</sequence>
<keyword evidence="1" id="KW-0472">Membrane</keyword>
<evidence type="ECO:0000313" key="3">
    <source>
        <dbReference type="Proteomes" id="UP000745663"/>
    </source>
</evidence>
<dbReference type="RefSeq" id="WP_203584789.1">
    <property type="nucleotide sequence ID" value="NZ_JACOPV010000009.1"/>
</dbReference>
<feature type="transmembrane region" description="Helical" evidence="1">
    <location>
        <begin position="12"/>
        <end position="36"/>
    </location>
</feature>
<dbReference type="Proteomes" id="UP000745663">
    <property type="component" value="Unassembled WGS sequence"/>
</dbReference>
<evidence type="ECO:0000256" key="1">
    <source>
        <dbReference type="SAM" id="Phobius"/>
    </source>
</evidence>
<name>A0ABS2BZ10_9PSED</name>
<accession>A0ABS2BZ10</accession>
<feature type="transmembrane region" description="Helical" evidence="1">
    <location>
        <begin position="128"/>
        <end position="149"/>
    </location>
</feature>
<feature type="transmembrane region" description="Helical" evidence="1">
    <location>
        <begin position="48"/>
        <end position="70"/>
    </location>
</feature>
<organism evidence="2 3">
    <name type="scientific">Pseudomonas arcuscaelestis</name>
    <dbReference type="NCBI Taxonomy" id="2710591"/>
    <lineage>
        <taxon>Bacteria</taxon>
        <taxon>Pseudomonadati</taxon>
        <taxon>Pseudomonadota</taxon>
        <taxon>Gammaproteobacteria</taxon>
        <taxon>Pseudomonadales</taxon>
        <taxon>Pseudomonadaceae</taxon>
        <taxon>Pseudomonas</taxon>
    </lineage>
</organism>
<dbReference type="EMBL" id="JACOPV010000009">
    <property type="protein sequence ID" value="MBM5458865.1"/>
    <property type="molecule type" value="Genomic_DNA"/>
</dbReference>
<feature type="transmembrane region" description="Helical" evidence="1">
    <location>
        <begin position="82"/>
        <end position="99"/>
    </location>
</feature>
<protein>
    <submittedName>
        <fullName evidence="2">Uncharacterized protein</fullName>
    </submittedName>
</protein>
<keyword evidence="1" id="KW-0812">Transmembrane</keyword>
<proteinExistence type="predicted"/>
<evidence type="ECO:0000313" key="2">
    <source>
        <dbReference type="EMBL" id="MBM5458865.1"/>
    </source>
</evidence>
<comment type="caution">
    <text evidence="2">The sequence shown here is derived from an EMBL/GenBank/DDBJ whole genome shotgun (WGS) entry which is preliminary data.</text>
</comment>
<keyword evidence="1" id="KW-1133">Transmembrane helix</keyword>
<reference evidence="2 3" key="1">
    <citation type="submission" date="2020-08" db="EMBL/GenBank/DDBJ databases">
        <title>Description of novel Pseudomonas species.</title>
        <authorList>
            <person name="Duman M."/>
            <person name="Mulet M."/>
            <person name="Altun S."/>
            <person name="Saticioglu I.B."/>
            <person name="Lalucat J."/>
            <person name="Garcia-Valdes E."/>
        </authorList>
    </citation>
    <scope>NUCLEOTIDE SEQUENCE [LARGE SCALE GENOMIC DNA]</scope>
    <source>
        <strain evidence="2 3">P66</strain>
    </source>
</reference>
<keyword evidence="3" id="KW-1185">Reference proteome</keyword>